<organism evidence="3 4">
    <name type="scientific">Nitritalea halalkaliphila LW7</name>
    <dbReference type="NCBI Taxonomy" id="1189621"/>
    <lineage>
        <taxon>Bacteria</taxon>
        <taxon>Pseudomonadati</taxon>
        <taxon>Bacteroidota</taxon>
        <taxon>Cytophagia</taxon>
        <taxon>Cytophagales</taxon>
        <taxon>Cyclobacteriaceae</taxon>
        <taxon>Nitritalea</taxon>
    </lineage>
</organism>
<evidence type="ECO:0000313" key="3">
    <source>
        <dbReference type="EMBL" id="EIM76066.1"/>
    </source>
</evidence>
<dbReference type="AlphaFoldDB" id="I5C2L4"/>
<feature type="domain" description="BACON" evidence="2">
    <location>
        <begin position="35"/>
        <end position="94"/>
    </location>
</feature>
<evidence type="ECO:0000256" key="1">
    <source>
        <dbReference type="SAM" id="MobiDB-lite"/>
    </source>
</evidence>
<comment type="caution">
    <text evidence="3">The sequence shown here is derived from an EMBL/GenBank/DDBJ whole genome shotgun (WGS) entry which is preliminary data.</text>
</comment>
<dbReference type="Proteomes" id="UP000005551">
    <property type="component" value="Unassembled WGS sequence"/>
</dbReference>
<dbReference type="EMBL" id="AJYA01000024">
    <property type="protein sequence ID" value="EIM76066.1"/>
    <property type="molecule type" value="Genomic_DNA"/>
</dbReference>
<reference evidence="3 4" key="1">
    <citation type="submission" date="2012-05" db="EMBL/GenBank/DDBJ databases">
        <title>Genome sequence of Nitritalea halalkaliphila LW7.</title>
        <authorList>
            <person name="Jangir P.K."/>
            <person name="Singh A."/>
            <person name="Shivaji S."/>
            <person name="Sharma R."/>
        </authorList>
    </citation>
    <scope>NUCLEOTIDE SEQUENCE [LARGE SCALE GENOMIC DNA]</scope>
    <source>
        <strain evidence="3 4">LW7</strain>
    </source>
</reference>
<dbReference type="PROSITE" id="PS51257">
    <property type="entry name" value="PROKAR_LIPOPROTEIN"/>
    <property type="match status" value="1"/>
</dbReference>
<feature type="region of interest" description="Disordered" evidence="1">
    <location>
        <begin position="182"/>
        <end position="204"/>
    </location>
</feature>
<proteinExistence type="predicted"/>
<feature type="compositionally biased region" description="Polar residues" evidence="1">
    <location>
        <begin position="187"/>
        <end position="204"/>
    </location>
</feature>
<gene>
    <name evidence="3" type="ORF">A3SI_11954</name>
</gene>
<dbReference type="RefSeq" id="WP_009055475.1">
    <property type="nucleotide sequence ID" value="NZ_AJYA01000024.1"/>
</dbReference>
<dbReference type="SUPFAM" id="SSF49354">
    <property type="entry name" value="PapD-like"/>
    <property type="match status" value="1"/>
</dbReference>
<dbReference type="Pfam" id="PF19190">
    <property type="entry name" value="BACON_2"/>
    <property type="match status" value="1"/>
</dbReference>
<dbReference type="InterPro" id="IPR013783">
    <property type="entry name" value="Ig-like_fold"/>
</dbReference>
<dbReference type="Gene3D" id="2.60.40.10">
    <property type="entry name" value="Immunoglobulins"/>
    <property type="match status" value="1"/>
</dbReference>
<dbReference type="InterPro" id="IPR008962">
    <property type="entry name" value="PapD-like_sf"/>
</dbReference>
<accession>I5C2L4</accession>
<protein>
    <recommendedName>
        <fullName evidence="2">BACON domain-containing protein</fullName>
    </recommendedName>
</protein>
<keyword evidence="4" id="KW-1185">Reference proteome</keyword>
<name>I5C2L4_9BACT</name>
<sequence length="204" mass="22223">MHLKTLFHTIIFGFLPLILLFGCGPESEPLGKGVLSISETSLYLEHRADTRTLTLRNTGSGPLTWEIKSSAPYLLASPFSGTLKPGQQVNAQIQTLAEAVPQNPDEFLRLLVIQDGEQVTPIFTLINPQSDRQRRIDAQLTHALYDSTRHRIIASTKQPELLLINPTTGSIQRLALPVSASASPSAQTMSGWPSPPQTATASMT</sequence>
<evidence type="ECO:0000259" key="2">
    <source>
        <dbReference type="Pfam" id="PF19190"/>
    </source>
</evidence>
<dbReference type="STRING" id="1189621.A3SI_11954"/>
<dbReference type="InterPro" id="IPR024361">
    <property type="entry name" value="BACON"/>
</dbReference>
<evidence type="ECO:0000313" key="4">
    <source>
        <dbReference type="Proteomes" id="UP000005551"/>
    </source>
</evidence>